<accession>A0A081N8W6</accession>
<keyword evidence="1" id="KW-0813">Transport</keyword>
<evidence type="ECO:0000256" key="1">
    <source>
        <dbReference type="ARBA" id="ARBA00022448"/>
    </source>
</evidence>
<evidence type="ECO:0000256" key="3">
    <source>
        <dbReference type="ARBA" id="ARBA00022840"/>
    </source>
</evidence>
<protein>
    <submittedName>
        <fullName evidence="5">Methionine ABC transporter ATP-binding protein</fullName>
    </submittedName>
</protein>
<name>A0A081N8W6_9GAMM</name>
<comment type="caution">
    <text evidence="5">The sequence shown here is derived from an EMBL/GenBank/DDBJ whole genome shotgun (WGS) entry which is preliminary data.</text>
</comment>
<dbReference type="Pfam" id="PF00005">
    <property type="entry name" value="ABC_tran"/>
    <property type="match status" value="1"/>
</dbReference>
<dbReference type="eggNOG" id="COG1136">
    <property type="taxonomic scope" value="Bacteria"/>
</dbReference>
<evidence type="ECO:0000256" key="2">
    <source>
        <dbReference type="ARBA" id="ARBA00022741"/>
    </source>
</evidence>
<evidence type="ECO:0000313" key="5">
    <source>
        <dbReference type="EMBL" id="KEQ14889.1"/>
    </source>
</evidence>
<sequence length="243" mass="26657">MTDSRSPVIELDQVQFSWKQGSTVLDISQLTIYRGEKVFIRGPSGSGKTTLLGLLGGVLVPERGSVDVLGTNLCSLSPAQRDHFRANHIGFIFQMFNLIPYLSLVDNVTLPLSFSQQRQQQVKQSGSDARQEALRLLSHLGLNDQKQLNNSVTELSIGQQQRVAAARAMIGRPGIVIADEPTSALDTDTREAFIQLLFEECEAAENTLVFVSHDPTLEQLFDRTIALHEINHARSGSSTGGDL</sequence>
<dbReference type="Gene3D" id="3.40.50.300">
    <property type="entry name" value="P-loop containing nucleotide triphosphate hydrolases"/>
    <property type="match status" value="1"/>
</dbReference>
<dbReference type="GO" id="GO:0016887">
    <property type="term" value="F:ATP hydrolysis activity"/>
    <property type="evidence" value="ECO:0007669"/>
    <property type="project" value="InterPro"/>
</dbReference>
<dbReference type="InterPro" id="IPR003593">
    <property type="entry name" value="AAA+_ATPase"/>
</dbReference>
<dbReference type="GO" id="GO:0005886">
    <property type="term" value="C:plasma membrane"/>
    <property type="evidence" value="ECO:0007669"/>
    <property type="project" value="TreeGrafter"/>
</dbReference>
<dbReference type="AlphaFoldDB" id="A0A081N8W6"/>
<dbReference type="SUPFAM" id="SSF52540">
    <property type="entry name" value="P-loop containing nucleoside triphosphate hydrolases"/>
    <property type="match status" value="1"/>
</dbReference>
<dbReference type="InterPro" id="IPR027417">
    <property type="entry name" value="P-loop_NTPase"/>
</dbReference>
<dbReference type="Proteomes" id="UP000028006">
    <property type="component" value="Unassembled WGS sequence"/>
</dbReference>
<proteinExistence type="predicted"/>
<dbReference type="EMBL" id="JOKG01000002">
    <property type="protein sequence ID" value="KEQ14889.1"/>
    <property type="molecule type" value="Genomic_DNA"/>
</dbReference>
<keyword evidence="6" id="KW-1185">Reference proteome</keyword>
<dbReference type="InterPro" id="IPR003439">
    <property type="entry name" value="ABC_transporter-like_ATP-bd"/>
</dbReference>
<dbReference type="CDD" id="cd03255">
    <property type="entry name" value="ABC_MJ0796_LolCDE_FtsE"/>
    <property type="match status" value="1"/>
</dbReference>
<dbReference type="PANTHER" id="PTHR24220">
    <property type="entry name" value="IMPORT ATP-BINDING PROTEIN"/>
    <property type="match status" value="1"/>
</dbReference>
<evidence type="ECO:0000313" key="6">
    <source>
        <dbReference type="Proteomes" id="UP000028006"/>
    </source>
</evidence>
<keyword evidence="3 5" id="KW-0067">ATP-binding</keyword>
<dbReference type="InterPro" id="IPR015854">
    <property type="entry name" value="ABC_transpr_LolD-like"/>
</dbReference>
<reference evidence="5 6" key="1">
    <citation type="submission" date="2014-06" db="EMBL/GenBank/DDBJ databases">
        <title>Whole Genome Sequences of Three Symbiotic Endozoicomonas Bacteria.</title>
        <authorList>
            <person name="Neave M.J."/>
            <person name="Apprill A."/>
            <person name="Voolstra C.R."/>
        </authorList>
    </citation>
    <scope>NUCLEOTIDE SEQUENCE [LARGE SCALE GENOMIC DNA]</scope>
    <source>
        <strain evidence="5 6">LMG 24815</strain>
    </source>
</reference>
<dbReference type="SMART" id="SM00382">
    <property type="entry name" value="AAA"/>
    <property type="match status" value="1"/>
</dbReference>
<gene>
    <name evidence="5" type="ORF">GZ77_11545</name>
</gene>
<dbReference type="InterPro" id="IPR017911">
    <property type="entry name" value="MacB-like_ATP-bd"/>
</dbReference>
<dbReference type="PROSITE" id="PS50893">
    <property type="entry name" value="ABC_TRANSPORTER_2"/>
    <property type="match status" value="1"/>
</dbReference>
<dbReference type="GO" id="GO:0022857">
    <property type="term" value="F:transmembrane transporter activity"/>
    <property type="evidence" value="ECO:0007669"/>
    <property type="project" value="TreeGrafter"/>
</dbReference>
<dbReference type="PANTHER" id="PTHR24220:SF611">
    <property type="entry name" value="ATP-BINDING COMPONENT OF ABC TRANSPORTER-RELATED"/>
    <property type="match status" value="1"/>
</dbReference>
<dbReference type="GO" id="GO:0005524">
    <property type="term" value="F:ATP binding"/>
    <property type="evidence" value="ECO:0007669"/>
    <property type="project" value="UniProtKB-KW"/>
</dbReference>
<evidence type="ECO:0000259" key="4">
    <source>
        <dbReference type="PROSITE" id="PS50893"/>
    </source>
</evidence>
<feature type="domain" description="ABC transporter" evidence="4">
    <location>
        <begin position="9"/>
        <end position="243"/>
    </location>
</feature>
<organism evidence="5 6">
    <name type="scientific">Endozoicomonas montiporae</name>
    <dbReference type="NCBI Taxonomy" id="1027273"/>
    <lineage>
        <taxon>Bacteria</taxon>
        <taxon>Pseudomonadati</taxon>
        <taxon>Pseudomonadota</taxon>
        <taxon>Gammaproteobacteria</taxon>
        <taxon>Oceanospirillales</taxon>
        <taxon>Endozoicomonadaceae</taxon>
        <taxon>Endozoicomonas</taxon>
    </lineage>
</organism>
<keyword evidence="2" id="KW-0547">Nucleotide-binding</keyword>
<dbReference type="RefSeq" id="WP_034875037.1">
    <property type="nucleotide sequence ID" value="NZ_JOKG01000002.1"/>
</dbReference>